<keyword evidence="1" id="KW-0175">Coiled coil</keyword>
<evidence type="ECO:0008006" key="4">
    <source>
        <dbReference type="Google" id="ProtNLM"/>
    </source>
</evidence>
<dbReference type="EMBL" id="CP035037">
    <property type="protein sequence ID" value="QAB17138.1"/>
    <property type="molecule type" value="Genomic_DNA"/>
</dbReference>
<proteinExistence type="predicted"/>
<evidence type="ECO:0000313" key="2">
    <source>
        <dbReference type="EMBL" id="QAB17138.1"/>
    </source>
</evidence>
<organism evidence="2 3">
    <name type="scientific">Leucobacter muris</name>
    <dbReference type="NCBI Taxonomy" id="1935379"/>
    <lineage>
        <taxon>Bacteria</taxon>
        <taxon>Bacillati</taxon>
        <taxon>Actinomycetota</taxon>
        <taxon>Actinomycetes</taxon>
        <taxon>Micrococcales</taxon>
        <taxon>Microbacteriaceae</taxon>
        <taxon>Leucobacter</taxon>
    </lineage>
</organism>
<gene>
    <name evidence="2" type="ORF">Leucomu_03655</name>
</gene>
<accession>A0ABX5QDJ1</accession>
<keyword evidence="3" id="KW-1185">Reference proteome</keyword>
<dbReference type="InterPro" id="IPR013491">
    <property type="entry name" value="Tape_meas_N"/>
</dbReference>
<dbReference type="Proteomes" id="UP000285768">
    <property type="component" value="Chromosome"/>
</dbReference>
<evidence type="ECO:0000313" key="3">
    <source>
        <dbReference type="Proteomes" id="UP000285768"/>
    </source>
</evidence>
<reference evidence="2 3" key="1">
    <citation type="submission" date="2019-01" db="EMBL/GenBank/DDBJ databases">
        <title>Leucobacter muris sp. nov. isolated from the nose of a laboratory mouse.</title>
        <authorList>
            <person name="Benga L."/>
            <person name="Sproeer C."/>
            <person name="Schumann P."/>
            <person name="Verbarg S."/>
            <person name="Bunk B."/>
            <person name="Engelhardt E."/>
            <person name="Benten P.M."/>
            <person name="Sager M."/>
        </authorList>
    </citation>
    <scope>NUCLEOTIDE SEQUENCE [LARGE SCALE GENOMIC DNA]</scope>
    <source>
        <strain evidence="2 3">DSM 101948</strain>
    </source>
</reference>
<dbReference type="RefSeq" id="WP_128386387.1">
    <property type="nucleotide sequence ID" value="NZ_CP035037.1"/>
</dbReference>
<evidence type="ECO:0000256" key="1">
    <source>
        <dbReference type="SAM" id="Coils"/>
    </source>
</evidence>
<sequence>MAGPMIEVASAYVTLQTKWPGLQKSIDTAVGGLNVTKIGEEMGRKISTSMGKSIKSRVAEQFANATAKALDTQTAATKALSSAEHALVKARAGAGNAQAKVVLAEEKLHQLRQSGKASTGQLEAAEAALNAAQVERAAASRAVAEADLKATEAKRNATRASKEYEAALSAENDRAARAAVYYPEVAARMQEIGSSWQTAGQKITSVGDSLTSKVTKPALIAGSAVGGLVGALGFRRLLGIDRAKAQFEGLGYQVDTVMAQVDAGVTNTALSMADGASLAVSALAATVPLTSLEQHLKRIANTSAAYGVEASHAGLLINQAYIDGRASYGLLSQMQQNSIPIISALADTYGRTGEEIKAMAQNGEISIDMLNAALDNKAGAAAASYAKSWEGIYKNVLSNIGRFGEQVLSGAFPQAKAALEEFLAVLKAPETKEFATQLGTVLGGAVSTFLDRIRGLIQAWNDLDGGQQRALTNIGIGLVALGPGLKIVGGLTSGIGRVWDGAELAASAVGGWTQKMGLASGAALDLSNMTEKQARAAKVGAAAQAALGSATALAKKGFVGLGNSMNAHPVMWIASALAAVAAGLTYFFTQTETGRRLWDSFMEALRPVGEVLSGIGQQIASTFGGIMETLGPVLSRIVETVGGVFSRIGPAIASTLGVLGDVLGGVFSGAVEFLAPLFATLVDAGGQLLGAFAPLLPVFADAGTRIMEAFAPVAETFSTSLMPALAELGAAFGEIGAQIALLGPVFAELIGKFGELFAMLVPIAAELVGRFAPLIAMLVSQLAPVFAELLSAVVPLVGQLIGGLIPVISQLVSALAPLIADLVSKLAPIIMEIASRVLPLIVTAFEAVVPIVGQLVEALVNWPGLSSDLYTRMELRCQANMTLNFASAHFGCSPKPVPSTSR</sequence>
<name>A0ABX5QDJ1_9MICO</name>
<protein>
    <recommendedName>
        <fullName evidence="4">Tape measure domain-containing protein</fullName>
    </recommendedName>
</protein>
<dbReference type="NCBIfam" id="TIGR02675">
    <property type="entry name" value="tape_meas_nterm"/>
    <property type="match status" value="1"/>
</dbReference>
<feature type="coiled-coil region" evidence="1">
    <location>
        <begin position="94"/>
        <end position="163"/>
    </location>
</feature>